<dbReference type="HOGENOM" id="CLU_2314381_0_0_6"/>
<dbReference type="KEGG" id="avn:Avin_51380"/>
<dbReference type="Proteomes" id="UP000002424">
    <property type="component" value="Chromosome"/>
</dbReference>
<name>C1DMD9_AZOVD</name>
<dbReference type="AlphaFoldDB" id="C1DMD9"/>
<dbReference type="OrthoDB" id="7041809at2"/>
<protein>
    <submittedName>
        <fullName evidence="1">Uncharacterized protein</fullName>
    </submittedName>
</protein>
<organism evidence="1 2">
    <name type="scientific">Azotobacter vinelandii (strain DJ / ATCC BAA-1303)</name>
    <dbReference type="NCBI Taxonomy" id="322710"/>
    <lineage>
        <taxon>Bacteria</taxon>
        <taxon>Pseudomonadati</taxon>
        <taxon>Pseudomonadota</taxon>
        <taxon>Gammaproteobacteria</taxon>
        <taxon>Pseudomonadales</taxon>
        <taxon>Pseudomonadaceae</taxon>
        <taxon>Azotobacter</taxon>
    </lineage>
</organism>
<proteinExistence type="predicted"/>
<gene>
    <name evidence="1" type="ordered locus">Avin_51380</name>
</gene>
<sequence length="99" mass="11294">MARTGSGAQGFRSWEMKGFYPRPRVFTGVQKPDVGKGQRVGMEERVRTASLGRAQIARAWTREEKRENSDDKDGQYSMSVNLLIFIRSPEGVFLRLISR</sequence>
<keyword evidence="2" id="KW-1185">Reference proteome</keyword>
<dbReference type="EnsemblBacteria" id="ACO81216">
    <property type="protein sequence ID" value="ACO81216"/>
    <property type="gene ID" value="Avin_51380"/>
</dbReference>
<accession>C1DMD9</accession>
<evidence type="ECO:0000313" key="2">
    <source>
        <dbReference type="Proteomes" id="UP000002424"/>
    </source>
</evidence>
<dbReference type="EMBL" id="CP001157">
    <property type="protein sequence ID" value="ACO81216.1"/>
    <property type="molecule type" value="Genomic_DNA"/>
</dbReference>
<reference evidence="1 2" key="1">
    <citation type="journal article" date="2009" name="J. Bacteriol.">
        <title>Genome sequence of Azotobacter vinelandii, an obligate aerobe specialized to support diverse anaerobic metabolic processes.</title>
        <authorList>
            <person name="Setubal J.C."/>
            <person name="dos Santos P."/>
            <person name="Goldman B.S."/>
            <person name="Ertesvag H."/>
            <person name="Espin G."/>
            <person name="Rubio L.M."/>
            <person name="Valla S."/>
            <person name="Almeida N.F."/>
            <person name="Balasubramanian D."/>
            <person name="Cromes L."/>
            <person name="Curatti L."/>
            <person name="Du Z."/>
            <person name="Godsy E."/>
            <person name="Goodner B."/>
            <person name="Hellner-Burris K."/>
            <person name="Hernandez J.A."/>
            <person name="Houmiel K."/>
            <person name="Imperial J."/>
            <person name="Kennedy C."/>
            <person name="Larson T.J."/>
            <person name="Latreille P."/>
            <person name="Ligon L.S."/>
            <person name="Lu J."/>
            <person name="Maerk M."/>
            <person name="Miller N.M."/>
            <person name="Norton S."/>
            <person name="O'Carroll I.P."/>
            <person name="Paulsen I."/>
            <person name="Raulfs E.C."/>
            <person name="Roemer R."/>
            <person name="Rosser J."/>
            <person name="Segura D."/>
            <person name="Slater S."/>
            <person name="Stricklin S.L."/>
            <person name="Studholme D.J."/>
            <person name="Sun J."/>
            <person name="Viana C.J."/>
            <person name="Wallin E."/>
            <person name="Wang B."/>
            <person name="Wheeler C."/>
            <person name="Zhu H."/>
            <person name="Dean D.R."/>
            <person name="Dixon R."/>
            <person name="Wood D."/>
        </authorList>
    </citation>
    <scope>NUCLEOTIDE SEQUENCE [LARGE SCALE GENOMIC DNA]</scope>
    <source>
        <strain evidence="2">DJ / ATCC BAA-1303</strain>
    </source>
</reference>
<evidence type="ECO:0000313" key="1">
    <source>
        <dbReference type="EMBL" id="ACO81216.1"/>
    </source>
</evidence>